<reference evidence="1" key="2">
    <citation type="submission" date="2025-09" db="UniProtKB">
        <authorList>
            <consortium name="EnsemblPlants"/>
        </authorList>
    </citation>
    <scope>IDENTIFICATION</scope>
</reference>
<keyword evidence="2" id="KW-1185">Reference proteome</keyword>
<sequence length="453" mass="50187">MDDSSGDASSPAAGSSHRYPDWVMLDRHTRLNYPRPTLNYAEEHFRATHAYAETSKGDPVRVSFRAVPPPGTSRVYVRWARPPERGEEDRWDRSYGGEPMILAAHGNSLLLQITTLENNRSDFFVYTVDPIGQPPSLQRLPRCDHEFTMGDHYRGLEHMFDLEGIGLLCDAATGEFAVADLIVVGINGVQGHDTPVEAGLCVYRSGRSEDGWTATRPRIRHENGQGRDLIFWETDAVVSFGDSLCYVDYLRGVLFMDVLSACPQLRYVRLPVNIPAGDSVDPETGLRGCPEASRSVCVTDGGATMKFVEVVSCTVFISGSHAPASSSFTINMWKLNQDSMTWGKEASMEDTELWSLQGYGGDLPRAAPEYPLVSMKEPEVVYFVLGARNWGADGDGTWVIVVDMLNKTLRSSSRYTSVYQNCFESDGNMASASLFTNLGFMACEFSKYLPTRA</sequence>
<accession>A0ACD5VCH9</accession>
<evidence type="ECO:0000313" key="2">
    <source>
        <dbReference type="Proteomes" id="UP001732700"/>
    </source>
</evidence>
<proteinExistence type="predicted"/>
<reference evidence="1" key="1">
    <citation type="submission" date="2021-05" db="EMBL/GenBank/DDBJ databases">
        <authorList>
            <person name="Scholz U."/>
            <person name="Mascher M."/>
            <person name="Fiebig A."/>
        </authorList>
    </citation>
    <scope>NUCLEOTIDE SEQUENCE [LARGE SCALE GENOMIC DNA]</scope>
</reference>
<evidence type="ECO:0000313" key="1">
    <source>
        <dbReference type="EnsemblPlants" id="AVESA.00010b.r2.3AG0414300.1.CDS.1"/>
    </source>
</evidence>
<dbReference type="Proteomes" id="UP001732700">
    <property type="component" value="Chromosome 3A"/>
</dbReference>
<protein>
    <submittedName>
        <fullName evidence="1">Uncharacterized protein</fullName>
    </submittedName>
</protein>
<dbReference type="EnsemblPlants" id="AVESA.00010b.r2.3AG0414300.1">
    <property type="protein sequence ID" value="AVESA.00010b.r2.3AG0414300.1.CDS.1"/>
    <property type="gene ID" value="AVESA.00010b.r2.3AG0414300"/>
</dbReference>
<organism evidence="1 2">
    <name type="scientific">Avena sativa</name>
    <name type="common">Oat</name>
    <dbReference type="NCBI Taxonomy" id="4498"/>
    <lineage>
        <taxon>Eukaryota</taxon>
        <taxon>Viridiplantae</taxon>
        <taxon>Streptophyta</taxon>
        <taxon>Embryophyta</taxon>
        <taxon>Tracheophyta</taxon>
        <taxon>Spermatophyta</taxon>
        <taxon>Magnoliopsida</taxon>
        <taxon>Liliopsida</taxon>
        <taxon>Poales</taxon>
        <taxon>Poaceae</taxon>
        <taxon>BOP clade</taxon>
        <taxon>Pooideae</taxon>
        <taxon>Poodae</taxon>
        <taxon>Poeae</taxon>
        <taxon>Poeae Chloroplast Group 1 (Aveneae type)</taxon>
        <taxon>Aveninae</taxon>
        <taxon>Avena</taxon>
    </lineage>
</organism>
<name>A0ACD5VCH9_AVESA</name>